<organism evidence="1 2">
    <name type="scientific">Sphaerodactylus townsendi</name>
    <dbReference type="NCBI Taxonomy" id="933632"/>
    <lineage>
        <taxon>Eukaryota</taxon>
        <taxon>Metazoa</taxon>
        <taxon>Chordata</taxon>
        <taxon>Craniata</taxon>
        <taxon>Vertebrata</taxon>
        <taxon>Euteleostomi</taxon>
        <taxon>Lepidosauria</taxon>
        <taxon>Squamata</taxon>
        <taxon>Bifurcata</taxon>
        <taxon>Gekkota</taxon>
        <taxon>Sphaerodactylidae</taxon>
        <taxon>Sphaerodactylus</taxon>
    </lineage>
</organism>
<dbReference type="EMBL" id="CM037619">
    <property type="protein sequence ID" value="KAH8008116.1"/>
    <property type="molecule type" value="Genomic_DNA"/>
</dbReference>
<evidence type="ECO:0000313" key="2">
    <source>
        <dbReference type="Proteomes" id="UP000827872"/>
    </source>
</evidence>
<accession>A0ACB8FRH4</accession>
<comment type="caution">
    <text evidence="1">The sequence shown here is derived from an EMBL/GenBank/DDBJ whole genome shotgun (WGS) entry which is preliminary data.</text>
</comment>
<keyword evidence="2" id="KW-1185">Reference proteome</keyword>
<protein>
    <submittedName>
        <fullName evidence="1">Uncharacterized protein</fullName>
    </submittedName>
</protein>
<evidence type="ECO:0000313" key="1">
    <source>
        <dbReference type="EMBL" id="KAH8008116.1"/>
    </source>
</evidence>
<sequence length="409" mass="44766">MLEHSASGESQDSSTVDPDTASLQERAARLLHRSVSPLSSCRHMSSEGLGSTPTNSDADLMEQASKPLAGHYHKAHLDAVSRPILQISPSRSSLRPEDDILFQWRLRRKMEEASKTIAVLPSVGWRSQSAEPAYTPSMMDGAVLKPSEPTSWRNKDREVFWTSEAEKGLTLEKPPCCCTNHTRTGPASQPLLEGTSFSDQKAMLGNSEPSREQGATELIPREDPVVACQDFLPPPMPAGAANPLDPSPSDSSQRITPPVQKVQSEPRGKQRPCRFEHGKLKAAGDAAKPSASPGKHVQRVLGEVVAERLFSSPQSPAPQRAKPKRSSKKQGLKDSLPNTVATPTYPELLNMAAQLLEQAEESDGTDFEEDPLLQVLRSQRDLLRRQLRAVDTRAAQLQGHHSDQDFSHP</sequence>
<reference evidence="1" key="1">
    <citation type="submission" date="2021-08" db="EMBL/GenBank/DDBJ databases">
        <title>The first chromosome-level gecko genome reveals the dynamic sex chromosomes of Neotropical dwarf geckos (Sphaerodactylidae: Sphaerodactylus).</title>
        <authorList>
            <person name="Pinto B.J."/>
            <person name="Keating S.E."/>
            <person name="Gamble T."/>
        </authorList>
    </citation>
    <scope>NUCLEOTIDE SEQUENCE</scope>
    <source>
        <strain evidence="1">TG3544</strain>
    </source>
</reference>
<dbReference type="Proteomes" id="UP000827872">
    <property type="component" value="Linkage Group LG06"/>
</dbReference>
<proteinExistence type="predicted"/>
<gene>
    <name evidence="1" type="ORF">K3G42_027935</name>
</gene>
<name>A0ACB8FRH4_9SAUR</name>